<accession>A0ABQ6H186</accession>
<feature type="chain" id="PRO_5047208883" evidence="1">
    <location>
        <begin position="29"/>
        <end position="183"/>
    </location>
</feature>
<keyword evidence="3" id="KW-1185">Reference proteome</keyword>
<organism evidence="2 3">
    <name type="scientific">Thalassotalea insulae</name>
    <dbReference type="NCBI Taxonomy" id="2056778"/>
    <lineage>
        <taxon>Bacteria</taxon>
        <taxon>Pseudomonadati</taxon>
        <taxon>Pseudomonadota</taxon>
        <taxon>Gammaproteobacteria</taxon>
        <taxon>Alteromonadales</taxon>
        <taxon>Colwelliaceae</taxon>
        <taxon>Thalassotalea</taxon>
    </lineage>
</organism>
<feature type="signal peptide" evidence="1">
    <location>
        <begin position="1"/>
        <end position="28"/>
    </location>
</feature>
<sequence>MKLLNKTVLALGFSVVGAVSSMSALAVAAGTESIVHEIKVKASDSEQVQVFVNADGDTRNFQFSHDVLQDEGKLAEALKELPQELGEKLTLLLTNFDNSNLDFDFDIGNDGDHVVMVKLHGEPGSNIEQKVMKTFKHTKGEHKVVRMNHHDKLSADSVIRLLKHGKFSAEDLDKIQQALDAKR</sequence>
<evidence type="ECO:0000313" key="2">
    <source>
        <dbReference type="EMBL" id="GLX80515.1"/>
    </source>
</evidence>
<proteinExistence type="predicted"/>
<dbReference type="Proteomes" id="UP001157186">
    <property type="component" value="Unassembled WGS sequence"/>
</dbReference>
<name>A0ABQ6H186_9GAMM</name>
<reference evidence="2 3" key="1">
    <citation type="submission" date="2023-03" db="EMBL/GenBank/DDBJ databases">
        <title>Draft genome sequence of Thalassotalea insulae KCTC 62186T.</title>
        <authorList>
            <person name="Sawabe T."/>
        </authorList>
    </citation>
    <scope>NUCLEOTIDE SEQUENCE [LARGE SCALE GENOMIC DNA]</scope>
    <source>
        <strain evidence="2 3">KCTC 62186</strain>
    </source>
</reference>
<evidence type="ECO:0000256" key="1">
    <source>
        <dbReference type="SAM" id="SignalP"/>
    </source>
</evidence>
<protein>
    <submittedName>
        <fullName evidence="2">Uncharacterized protein</fullName>
    </submittedName>
</protein>
<evidence type="ECO:0000313" key="3">
    <source>
        <dbReference type="Proteomes" id="UP001157186"/>
    </source>
</evidence>
<dbReference type="RefSeq" id="WP_284246520.1">
    <property type="nucleotide sequence ID" value="NZ_BSST01000001.1"/>
</dbReference>
<keyword evidence="1" id="KW-0732">Signal</keyword>
<comment type="caution">
    <text evidence="2">The sequence shown here is derived from an EMBL/GenBank/DDBJ whole genome shotgun (WGS) entry which is preliminary data.</text>
</comment>
<gene>
    <name evidence="2" type="ORF">tinsulaeT_38550</name>
</gene>
<dbReference type="EMBL" id="BSST01000001">
    <property type="protein sequence ID" value="GLX80515.1"/>
    <property type="molecule type" value="Genomic_DNA"/>
</dbReference>